<proteinExistence type="predicted"/>
<reference evidence="2 3" key="1">
    <citation type="journal article" date="2015" name="Genome Biol. Evol.">
        <title>Comparative Genomics of a Bacterivorous Green Alga Reveals Evolutionary Causalities and Consequences of Phago-Mixotrophic Mode of Nutrition.</title>
        <authorList>
            <person name="Burns J.A."/>
            <person name="Paasch A."/>
            <person name="Narechania A."/>
            <person name="Kim E."/>
        </authorList>
    </citation>
    <scope>NUCLEOTIDE SEQUENCE [LARGE SCALE GENOMIC DNA]</scope>
    <source>
        <strain evidence="2 3">PLY_AMNH</strain>
    </source>
</reference>
<name>A0AAE0F1T8_9CHLO</name>
<dbReference type="EMBL" id="LGRX02029131">
    <property type="protein sequence ID" value="KAK3247225.1"/>
    <property type="molecule type" value="Genomic_DNA"/>
</dbReference>
<evidence type="ECO:0000313" key="2">
    <source>
        <dbReference type="EMBL" id="KAK3247225.1"/>
    </source>
</evidence>
<gene>
    <name evidence="2" type="ORF">CYMTET_43268</name>
</gene>
<sequence>MALKAETEGSKSGSGTPPEDLHDSESKFAATVEECAVDGSGVAALHAEEHARRQVGERLVLDFRCLNLHCVRSEYKVENLKKLLRLARKND</sequence>
<dbReference type="AlphaFoldDB" id="A0AAE0F1T8"/>
<evidence type="ECO:0000313" key="3">
    <source>
        <dbReference type="Proteomes" id="UP001190700"/>
    </source>
</evidence>
<feature type="region of interest" description="Disordered" evidence="1">
    <location>
        <begin position="1"/>
        <end position="27"/>
    </location>
</feature>
<dbReference type="Proteomes" id="UP001190700">
    <property type="component" value="Unassembled WGS sequence"/>
</dbReference>
<protein>
    <submittedName>
        <fullName evidence="2">Uncharacterized protein</fullName>
    </submittedName>
</protein>
<comment type="caution">
    <text evidence="2">The sequence shown here is derived from an EMBL/GenBank/DDBJ whole genome shotgun (WGS) entry which is preliminary data.</text>
</comment>
<accession>A0AAE0F1T8</accession>
<keyword evidence="3" id="KW-1185">Reference proteome</keyword>
<organism evidence="2 3">
    <name type="scientific">Cymbomonas tetramitiformis</name>
    <dbReference type="NCBI Taxonomy" id="36881"/>
    <lineage>
        <taxon>Eukaryota</taxon>
        <taxon>Viridiplantae</taxon>
        <taxon>Chlorophyta</taxon>
        <taxon>Pyramimonadophyceae</taxon>
        <taxon>Pyramimonadales</taxon>
        <taxon>Pyramimonadaceae</taxon>
        <taxon>Cymbomonas</taxon>
    </lineage>
</organism>
<evidence type="ECO:0000256" key="1">
    <source>
        <dbReference type="SAM" id="MobiDB-lite"/>
    </source>
</evidence>